<keyword evidence="2" id="KW-0812">Transmembrane</keyword>
<feature type="transmembrane region" description="Helical" evidence="2">
    <location>
        <begin position="7"/>
        <end position="33"/>
    </location>
</feature>
<evidence type="ECO:0000256" key="1">
    <source>
        <dbReference type="SAM" id="MobiDB-lite"/>
    </source>
</evidence>
<protein>
    <submittedName>
        <fullName evidence="3">Uncharacterized protein</fullName>
    </submittedName>
</protein>
<evidence type="ECO:0000313" key="4">
    <source>
        <dbReference type="Proteomes" id="UP000183287"/>
    </source>
</evidence>
<accession>A0A1I4UR90</accession>
<feature type="region of interest" description="Disordered" evidence="1">
    <location>
        <begin position="356"/>
        <end position="378"/>
    </location>
</feature>
<keyword evidence="2" id="KW-0472">Membrane</keyword>
<feature type="compositionally biased region" description="Polar residues" evidence="1">
    <location>
        <begin position="367"/>
        <end position="378"/>
    </location>
</feature>
<dbReference type="AlphaFoldDB" id="A0A1I4UR90"/>
<proteinExistence type="predicted"/>
<organism evidence="3 4">
    <name type="scientific">Nitrosomonas communis</name>
    <dbReference type="NCBI Taxonomy" id="44574"/>
    <lineage>
        <taxon>Bacteria</taxon>
        <taxon>Pseudomonadati</taxon>
        <taxon>Pseudomonadota</taxon>
        <taxon>Betaproteobacteria</taxon>
        <taxon>Nitrosomonadales</taxon>
        <taxon>Nitrosomonadaceae</taxon>
        <taxon>Nitrosomonas</taxon>
    </lineage>
</organism>
<dbReference type="EMBL" id="FOUB01000069">
    <property type="protein sequence ID" value="SFM91476.1"/>
    <property type="molecule type" value="Genomic_DNA"/>
</dbReference>
<feature type="transmembrane region" description="Helical" evidence="2">
    <location>
        <begin position="196"/>
        <end position="215"/>
    </location>
</feature>
<dbReference type="OrthoDB" id="6286374at2"/>
<feature type="transmembrane region" description="Helical" evidence="2">
    <location>
        <begin position="313"/>
        <end position="334"/>
    </location>
</feature>
<reference evidence="4" key="1">
    <citation type="submission" date="2016-10" db="EMBL/GenBank/DDBJ databases">
        <authorList>
            <person name="Varghese N."/>
            <person name="Submissions S."/>
        </authorList>
    </citation>
    <scope>NUCLEOTIDE SEQUENCE [LARGE SCALE GENOMIC DNA]</scope>
    <source>
        <strain evidence="4">Nm44</strain>
    </source>
</reference>
<dbReference type="RefSeq" id="WP_074906793.1">
    <property type="nucleotide sequence ID" value="NZ_FOUB01000069.1"/>
</dbReference>
<name>A0A1I4UR90_9PROT</name>
<keyword evidence="4" id="KW-1185">Reference proteome</keyword>
<sequence>MLQSIDILIGVVVVMLVASLAVTMLTQSIIAAFGSKGRNLLQGLAGLITHLSPGFSKKHAEEIIKMVLKDDTVNGGRKFFGLFVRYGNVIHREELTKMLLELAAKVNDPSQLKNEVQKDALNALKKIMAANGITNPEQTLGNVRMFALQLEKSYPEMASNVRHNLALMEHANSQFLAKINSKFDLIIDRVSERFTFNARIMTFFCAALVAVTVQLDTITLVNRFAMDEATRAAIVNAAITTQSAGSKENQSEETEAIAKRAEETANMLYRTLSSEGILSVPKINIVEFFESDGNASFKGVFHAWIKNWQNVNLLGIVISIFLLTLGAPFWYSVLGKLLLLRSLLARKDDEQRTVRQTSQQTSIVTARSESTQLTTSPSVLTTMAVGSTPADERNDEVEGSR</sequence>
<dbReference type="Proteomes" id="UP000183287">
    <property type="component" value="Unassembled WGS sequence"/>
</dbReference>
<feature type="compositionally biased region" description="Low complexity" evidence="1">
    <location>
        <begin position="356"/>
        <end position="365"/>
    </location>
</feature>
<gene>
    <name evidence="3" type="ORF">SAMN05421863_10692</name>
</gene>
<evidence type="ECO:0000313" key="3">
    <source>
        <dbReference type="EMBL" id="SFM91476.1"/>
    </source>
</evidence>
<evidence type="ECO:0000256" key="2">
    <source>
        <dbReference type="SAM" id="Phobius"/>
    </source>
</evidence>
<keyword evidence="2" id="KW-1133">Transmembrane helix</keyword>